<proteinExistence type="predicted"/>
<organism evidence="2 3">
    <name type="scientific">Piscirickettsia litoralis</name>
    <dbReference type="NCBI Taxonomy" id="1891921"/>
    <lineage>
        <taxon>Bacteria</taxon>
        <taxon>Pseudomonadati</taxon>
        <taxon>Pseudomonadota</taxon>
        <taxon>Gammaproteobacteria</taxon>
        <taxon>Thiotrichales</taxon>
        <taxon>Piscirickettsiaceae</taxon>
        <taxon>Piscirickettsia</taxon>
    </lineage>
</organism>
<evidence type="ECO:0000256" key="1">
    <source>
        <dbReference type="SAM" id="MobiDB-lite"/>
    </source>
</evidence>
<reference evidence="2 3" key="1">
    <citation type="submission" date="2016-08" db="EMBL/GenBank/DDBJ databases">
        <title>Draft genome sequence of Candidatus Piscirickettsia litoralis, from seawater.</title>
        <authorList>
            <person name="Wan X."/>
            <person name="Lee A.J."/>
            <person name="Hou S."/>
            <person name="Donachie S.P."/>
        </authorList>
    </citation>
    <scope>NUCLEOTIDE SEQUENCE [LARGE SCALE GENOMIC DNA]</scope>
    <source>
        <strain evidence="2 3">Y2</strain>
    </source>
</reference>
<name>A0ABX2ZWG1_9GAMM</name>
<evidence type="ECO:0000313" key="2">
    <source>
        <dbReference type="EMBL" id="ODN40954.1"/>
    </source>
</evidence>
<dbReference type="EMBL" id="MDTU01000011">
    <property type="protein sequence ID" value="ODN40954.1"/>
    <property type="molecule type" value="Genomic_DNA"/>
</dbReference>
<accession>A0ABX2ZWG1</accession>
<gene>
    <name evidence="2" type="ORF">BGC07_19010</name>
</gene>
<comment type="caution">
    <text evidence="2">The sequence shown here is derived from an EMBL/GenBank/DDBJ whole genome shotgun (WGS) entry which is preliminary data.</text>
</comment>
<evidence type="ECO:0000313" key="3">
    <source>
        <dbReference type="Proteomes" id="UP000094329"/>
    </source>
</evidence>
<dbReference type="Proteomes" id="UP000094329">
    <property type="component" value="Unassembled WGS sequence"/>
</dbReference>
<protein>
    <submittedName>
        <fullName evidence="2">Uncharacterized protein</fullName>
    </submittedName>
</protein>
<keyword evidence="3" id="KW-1185">Reference proteome</keyword>
<feature type="region of interest" description="Disordered" evidence="1">
    <location>
        <begin position="116"/>
        <end position="139"/>
    </location>
</feature>
<dbReference type="RefSeq" id="WP_069314625.1">
    <property type="nucleotide sequence ID" value="NZ_MDTU01000011.1"/>
</dbReference>
<sequence>MLKIRQPKERVTVVYPWMTSICKNNPCASAILALSTFRHNEYGWKEHYLTRDDLKEALFNQFTIYQIGKALKQLFADKIFTQIKRKCYDRTTVFSLNEVLINKFLSNYKTNFPITQKQKPEQPENAASVEKPQVADSQNGNCEINESIKEALEDKEDINNPVDNFSQCVEEGSIVIELESILSQLLEEKARHNEKLTTGYDMETWAKEGDELRTALLETQQALDEARAMQNIGEQPLQELLDVENVKPNLVEMKTIEDVPVDMATPHGPVTNQLSQNFYNQQKTSSERTITNKHMKRLKHFSKRFGNSVDEMIWFLKNAYTERGYTTDKVMGILSAIAPTFTRPNGMSA</sequence>